<dbReference type="Proteomes" id="UP000186141">
    <property type="component" value="Unassembled WGS sequence"/>
</dbReference>
<dbReference type="Pfam" id="PF05065">
    <property type="entry name" value="Phage_capsid"/>
    <property type="match status" value="1"/>
</dbReference>
<dbReference type="InterPro" id="IPR024455">
    <property type="entry name" value="Phage_capsid"/>
</dbReference>
<dbReference type="InterPro" id="IPR002559">
    <property type="entry name" value="Transposase_11"/>
</dbReference>
<feature type="domain" description="Transposase IS4-like" evidence="3">
    <location>
        <begin position="1"/>
        <end position="85"/>
    </location>
</feature>
<sequence>MDTATGDIRAVEFTSSDKGDSPVLPHLLDQIPPDEQIGTVTGDGAFDTRRCHSAILERGGTAIIPIRKNGRRWREDCPAAKARNEILMADENQGLVALETKVSDLEKKQGDFDALTARLDKLETKPARPDAGEKKDEVTPERKAFAAYLVRGDGISDDDKKALNQSIDLQGGFLAPAELSTEVIRALVEYNPMRSLADVRPTTSPSTIYQTRSDLTNAKWVGETQTREESEITFGQTEIAVKELATFVDISNRLLADAPQAETEVRLAPAEDFGGKEAHGFLWGQGVLEPNGLMVDPAIASTANGHATALSPDALIIFDCGWQ</sequence>
<evidence type="ECO:0000259" key="4">
    <source>
        <dbReference type="Pfam" id="PF05065"/>
    </source>
</evidence>
<keyword evidence="2" id="KW-0175">Coiled coil</keyword>
<dbReference type="AlphaFoldDB" id="A0A1N7L2W1"/>
<comment type="subcellular location">
    <subcellularLocation>
        <location evidence="1">Virion</location>
    </subcellularLocation>
</comment>
<protein>
    <submittedName>
        <fullName evidence="5">Phage major capsid protein, HK97 family</fullName>
    </submittedName>
</protein>
<evidence type="ECO:0000313" key="5">
    <source>
        <dbReference type="EMBL" id="SIS68154.1"/>
    </source>
</evidence>
<dbReference type="SUPFAM" id="SSF56563">
    <property type="entry name" value="Major capsid protein gp5"/>
    <property type="match status" value="1"/>
</dbReference>
<dbReference type="EMBL" id="FTOT01000001">
    <property type="protein sequence ID" value="SIS68154.1"/>
    <property type="molecule type" value="Genomic_DNA"/>
</dbReference>
<accession>A0A1N7L2W1</accession>
<proteinExistence type="predicted"/>
<evidence type="ECO:0000313" key="6">
    <source>
        <dbReference type="Proteomes" id="UP000186141"/>
    </source>
</evidence>
<evidence type="ECO:0000259" key="3">
    <source>
        <dbReference type="Pfam" id="PF01609"/>
    </source>
</evidence>
<evidence type="ECO:0000256" key="1">
    <source>
        <dbReference type="ARBA" id="ARBA00004328"/>
    </source>
</evidence>
<feature type="coiled-coil region" evidence="2">
    <location>
        <begin position="88"/>
        <end position="125"/>
    </location>
</feature>
<evidence type="ECO:0000256" key="2">
    <source>
        <dbReference type="SAM" id="Coils"/>
    </source>
</evidence>
<feature type="domain" description="Phage capsid-like C-terminal" evidence="4">
    <location>
        <begin position="171"/>
        <end position="316"/>
    </location>
</feature>
<dbReference type="Gene3D" id="3.30.2400.10">
    <property type="entry name" value="Major capsid protein gp5"/>
    <property type="match status" value="1"/>
</dbReference>
<dbReference type="Pfam" id="PF01609">
    <property type="entry name" value="DDE_Tnp_1"/>
    <property type="match status" value="1"/>
</dbReference>
<dbReference type="GO" id="GO:0006313">
    <property type="term" value="P:DNA transposition"/>
    <property type="evidence" value="ECO:0007669"/>
    <property type="project" value="InterPro"/>
</dbReference>
<dbReference type="STRING" id="1086013.SAMN05421774_101867"/>
<dbReference type="GO" id="GO:0004803">
    <property type="term" value="F:transposase activity"/>
    <property type="evidence" value="ECO:0007669"/>
    <property type="project" value="InterPro"/>
</dbReference>
<dbReference type="InterPro" id="IPR054612">
    <property type="entry name" value="Phage_capsid-like_C"/>
</dbReference>
<dbReference type="NCBIfam" id="TIGR01554">
    <property type="entry name" value="major_cap_HK97"/>
    <property type="match status" value="1"/>
</dbReference>
<keyword evidence="6" id="KW-1185">Reference proteome</keyword>
<reference evidence="5 6" key="1">
    <citation type="submission" date="2017-01" db="EMBL/GenBank/DDBJ databases">
        <authorList>
            <person name="Mah S.A."/>
            <person name="Swanson W.J."/>
            <person name="Moy G.W."/>
            <person name="Vacquier V.D."/>
        </authorList>
    </citation>
    <scope>NUCLEOTIDE SEQUENCE [LARGE SCALE GENOMIC DNA]</scope>
    <source>
        <strain evidence="5 6">DSM 26375</strain>
    </source>
</reference>
<name>A0A1N7L2W1_9RHOB</name>
<dbReference type="GO" id="GO:0003677">
    <property type="term" value="F:DNA binding"/>
    <property type="evidence" value="ECO:0007669"/>
    <property type="project" value="InterPro"/>
</dbReference>
<organism evidence="5 6">
    <name type="scientific">Gemmobacter megaterium</name>
    <dbReference type="NCBI Taxonomy" id="1086013"/>
    <lineage>
        <taxon>Bacteria</taxon>
        <taxon>Pseudomonadati</taxon>
        <taxon>Pseudomonadota</taxon>
        <taxon>Alphaproteobacteria</taxon>
        <taxon>Rhodobacterales</taxon>
        <taxon>Paracoccaceae</taxon>
        <taxon>Gemmobacter</taxon>
    </lineage>
</organism>
<gene>
    <name evidence="5" type="ORF">SAMN05421774_101867</name>
</gene>